<dbReference type="AlphaFoldDB" id="A0AAT9LBY4"/>
<protein>
    <recommendedName>
        <fullName evidence="2">YkoP-like domain-containing protein</fullName>
    </recommendedName>
</protein>
<gene>
    <name evidence="3" type="ORF">IMF26_08300</name>
</gene>
<reference evidence="3" key="2">
    <citation type="journal article" date="2023" name="Biology">
        <title>Prokaryotic Life Associated with Coal-Fire Gas Vents Revealed by Metagenomics.</title>
        <authorList>
            <person name="Kadnikov V.V."/>
            <person name="Mardanov A.V."/>
            <person name="Beletsky A.V."/>
            <person name="Karnachuk O.V."/>
            <person name="Ravin N.V."/>
        </authorList>
    </citation>
    <scope>NUCLEOTIDE SEQUENCE</scope>
    <source>
        <strain evidence="3">Bu02</strain>
    </source>
</reference>
<dbReference type="EMBL" id="CP062796">
    <property type="protein sequence ID" value="QUL98053.1"/>
    <property type="molecule type" value="Genomic_DNA"/>
</dbReference>
<sequence length="225" mass="26062">MAESFRRLLRSVQNVLEATFEKKRKLIRCGQSGLIRIELRTQETQVILSDGTVIPRGAQVAQLHLDSREISRIYGGASPNMKTRIQLLKEARDSFRWISSWLQKDPIGMRVAAIHSVTFLDKELLRFGFEIRDLPLWPWVLQGIHMRYLSYLYRVTVKRHFHPENVSGTPETGDRGKAGYGKQPPHGLLEALRGYVPKEAWMSRQAFIERFQLPPRDNQVHAIFT</sequence>
<evidence type="ECO:0000259" key="2">
    <source>
        <dbReference type="Pfam" id="PF22790"/>
    </source>
</evidence>
<feature type="region of interest" description="Disordered" evidence="1">
    <location>
        <begin position="164"/>
        <end position="183"/>
    </location>
</feature>
<feature type="domain" description="YkoP-like" evidence="2">
    <location>
        <begin position="6"/>
        <end position="154"/>
    </location>
</feature>
<dbReference type="Pfam" id="PF22790">
    <property type="entry name" value="YkoP"/>
    <property type="match status" value="1"/>
</dbReference>
<dbReference type="InterPro" id="IPR054467">
    <property type="entry name" value="YkoP-like_dom"/>
</dbReference>
<evidence type="ECO:0000256" key="1">
    <source>
        <dbReference type="SAM" id="MobiDB-lite"/>
    </source>
</evidence>
<evidence type="ECO:0000313" key="3">
    <source>
        <dbReference type="EMBL" id="QUL98053.1"/>
    </source>
</evidence>
<dbReference type="KEGG" id="fcz:IMF26_08300"/>
<reference evidence="3" key="1">
    <citation type="submission" date="2020-10" db="EMBL/GenBank/DDBJ databases">
        <authorList>
            <person name="Kadnikov V."/>
            <person name="Beletsky A.V."/>
            <person name="Mardanov A.V."/>
            <person name="Karnachuk O.V."/>
            <person name="Ravin N.V."/>
        </authorList>
    </citation>
    <scope>NUCLEOTIDE SEQUENCE</scope>
    <source>
        <strain evidence="3">Bu02</strain>
    </source>
</reference>
<accession>A0AAT9LBY4</accession>
<name>A0AAT9LBY4_9FIRM</name>
<proteinExistence type="predicted"/>
<organism evidence="3">
    <name type="scientific">Candidatus Fermentithermobacillus carboniphilus</name>
    <dbReference type="NCBI Taxonomy" id="3085328"/>
    <lineage>
        <taxon>Bacteria</taxon>
        <taxon>Bacillati</taxon>
        <taxon>Bacillota</taxon>
        <taxon>Candidatus Fermentithermobacillia</taxon>
        <taxon>Candidatus Fermentithermobacillales</taxon>
        <taxon>Candidatus Fermentithermobacillaceae</taxon>
        <taxon>Candidatus Fermentithermobacillus</taxon>
    </lineage>
</organism>